<keyword evidence="1" id="KW-0812">Transmembrane</keyword>
<dbReference type="InterPro" id="IPR045474">
    <property type="entry name" value="GEVED"/>
</dbReference>
<feature type="domain" description="GEVED" evidence="2">
    <location>
        <begin position="336"/>
        <end position="418"/>
    </location>
</feature>
<evidence type="ECO:0000313" key="3">
    <source>
        <dbReference type="EMBL" id="CAF4042708.1"/>
    </source>
</evidence>
<evidence type="ECO:0000313" key="4">
    <source>
        <dbReference type="Proteomes" id="UP000663881"/>
    </source>
</evidence>
<evidence type="ECO:0000259" key="2">
    <source>
        <dbReference type="Pfam" id="PF20009"/>
    </source>
</evidence>
<comment type="caution">
    <text evidence="3">The sequence shown here is derived from an EMBL/GenBank/DDBJ whole genome shotgun (WGS) entry which is preliminary data.</text>
</comment>
<protein>
    <recommendedName>
        <fullName evidence="2">GEVED domain-containing protein</fullName>
    </recommendedName>
</protein>
<evidence type="ECO:0000256" key="1">
    <source>
        <dbReference type="SAM" id="Phobius"/>
    </source>
</evidence>
<reference evidence="3" key="1">
    <citation type="submission" date="2021-02" db="EMBL/GenBank/DDBJ databases">
        <authorList>
            <person name="Nowell W R."/>
        </authorList>
    </citation>
    <scope>NUCLEOTIDE SEQUENCE</scope>
</reference>
<name>A0A819RLI2_9BILA</name>
<dbReference type="AlphaFoldDB" id="A0A819RLI2"/>
<feature type="transmembrane region" description="Helical" evidence="1">
    <location>
        <begin position="42"/>
        <end position="64"/>
    </location>
</feature>
<organism evidence="3 4">
    <name type="scientific">Adineta steineri</name>
    <dbReference type="NCBI Taxonomy" id="433720"/>
    <lineage>
        <taxon>Eukaryota</taxon>
        <taxon>Metazoa</taxon>
        <taxon>Spiralia</taxon>
        <taxon>Gnathifera</taxon>
        <taxon>Rotifera</taxon>
        <taxon>Eurotatoria</taxon>
        <taxon>Bdelloidea</taxon>
        <taxon>Adinetida</taxon>
        <taxon>Adinetidae</taxon>
        <taxon>Adineta</taxon>
    </lineage>
</organism>
<feature type="domain" description="GEVED" evidence="2">
    <location>
        <begin position="882"/>
        <end position="965"/>
    </location>
</feature>
<dbReference type="Proteomes" id="UP000663881">
    <property type="component" value="Unassembled WGS sequence"/>
</dbReference>
<keyword evidence="1" id="KW-1133">Transmembrane helix</keyword>
<keyword evidence="1" id="KW-0472">Membrane</keyword>
<feature type="domain" description="GEVED" evidence="2">
    <location>
        <begin position="516"/>
        <end position="599"/>
    </location>
</feature>
<gene>
    <name evidence="3" type="ORF">OKA104_LOCUS32281</name>
</gene>
<accession>A0A819RLI2</accession>
<proteinExistence type="predicted"/>
<dbReference type="EMBL" id="CAJOAY010003844">
    <property type="protein sequence ID" value="CAF4042708.1"/>
    <property type="molecule type" value="Genomic_DNA"/>
</dbReference>
<sequence>MKTLGRKKEIESILRDDDDQTTNIDHQKRKLSKQQSTHASKYLQLGIGILLLIFLSIIIAVAILKIIPARQKSHHTTEMKQDIEKMTFKAIFSTSYIFDNENQSPIIKNLDIITNNLNKKLNENKIRVLGGFFQNNIQSKEILCDDPLNGNILQLTIAVLYADECVSQDDDTCKIQVKEQLKITFAQMTIIPVNIQLANDQFENIYIKICHILDISDEQKDETVIAASRKRKIRKATVSVAIAPKRMRILASNHDTPYTPIKRSRCALCLNKIGLVQMDGDYGTNIHDDIRTYTNSQSSTMTLYEETTHKLHVQLDCGGYLDGDSTSDPCSDSLSVHIWVDYNDNRFDDGESQILHRSWPNNGVSTGMYDLQIYSPAIDDRNTRAGLHTMRLTVMPSEQYQRDCGTMDYKETRDYTVNIIPKARYEIITTTPYMYRNSLCSIQFGRIIFVIMAGEVGTEIRDDKVYNALTNTNQNQHHMAVTLYEHTVYLLRIQLDCSSQLKTELTDTGCNLAQDVNVWVDWNDDGNFDSSEIGAPHRWPVTSYMPQGVYDIQLSIPVIDERYITNRSHRMRIMVTPNEQYQRTCGSTEYSETREYYVNIISRSSYLPAPDASNSYLAPENITCSPQVGKIIFAIMAGEHRTQIRDDFSTRTLLGNKENQQHLSIILRQGITYLLRLQFECDENLNRDSSYNNCNLPHDINVWIDLNDDGQFSESERVTPYRWPLTSYLPQGIYDLQVRVPLIDGRKIKSGPHRMQLVIALNKQYRRKCAYRDYNEIRNYTVRIVSDTIKSVDIGGPYLTLSDAVCRQTNARIVLVIMAGEQGTQIRDDTHNNTVIREYQNRHHMAVSVYENTYYRIRIQLDCDPASSRGPLNDYCNLAQDVNVLIDLNDDGRYDQSESFIQHRWPLRSSIPLGLYDHKIHIPAVNELHRRTGTYRMRIIVKPSEEYNEKCGHTDYAEIRDYTLQIIPRQVY</sequence>
<dbReference type="Pfam" id="PF20009">
    <property type="entry name" value="GEVED"/>
    <property type="match status" value="3"/>
</dbReference>